<feature type="domain" description="Rhodopsin" evidence="8">
    <location>
        <begin position="37"/>
        <end position="276"/>
    </location>
</feature>
<dbReference type="PANTHER" id="PTHR33048">
    <property type="entry name" value="PTH11-LIKE INTEGRAL MEMBRANE PROTEIN (AFU_ORTHOLOGUE AFUA_5G11245)"/>
    <property type="match status" value="1"/>
</dbReference>
<evidence type="ECO:0000256" key="5">
    <source>
        <dbReference type="ARBA" id="ARBA00038359"/>
    </source>
</evidence>
<feature type="transmembrane region" description="Helical" evidence="7">
    <location>
        <begin position="129"/>
        <end position="150"/>
    </location>
</feature>
<dbReference type="PANTHER" id="PTHR33048:SF15">
    <property type="entry name" value="INTEGRAL MEMBRANE PROTEIN"/>
    <property type="match status" value="1"/>
</dbReference>
<feature type="transmembrane region" description="Helical" evidence="7">
    <location>
        <begin position="211"/>
        <end position="231"/>
    </location>
</feature>
<dbReference type="GO" id="GO:0016020">
    <property type="term" value="C:membrane"/>
    <property type="evidence" value="ECO:0007669"/>
    <property type="project" value="UniProtKB-SubCell"/>
</dbReference>
<keyword evidence="10" id="KW-1185">Reference proteome</keyword>
<dbReference type="OrthoDB" id="3897607at2759"/>
<dbReference type="STRING" id="158607.A0A2P5HQ70"/>
<comment type="similarity">
    <text evidence="5">Belongs to the SAT4 family.</text>
</comment>
<proteinExistence type="inferred from homology"/>
<evidence type="ECO:0000313" key="9">
    <source>
        <dbReference type="EMBL" id="POS72399.1"/>
    </source>
</evidence>
<feature type="transmembrane region" description="Helical" evidence="7">
    <location>
        <begin position="16"/>
        <end position="41"/>
    </location>
</feature>
<keyword evidence="3 7" id="KW-1133">Transmembrane helix</keyword>
<reference evidence="9" key="1">
    <citation type="submission" date="2017-09" db="EMBL/GenBank/DDBJ databases">
        <title>Polyketide synthases of a Diaporthe helianthi virulent isolate.</title>
        <authorList>
            <person name="Baroncelli R."/>
        </authorList>
    </citation>
    <scope>NUCLEOTIDE SEQUENCE [LARGE SCALE GENOMIC DNA]</scope>
    <source>
        <strain evidence="9">7/96</strain>
    </source>
</reference>
<comment type="subcellular location">
    <subcellularLocation>
        <location evidence="1">Membrane</location>
        <topology evidence="1">Multi-pass membrane protein</topology>
    </subcellularLocation>
</comment>
<feature type="transmembrane region" description="Helical" evidence="7">
    <location>
        <begin position="97"/>
        <end position="117"/>
    </location>
</feature>
<sequence>MLLETKTLYLTPTDDLALATLALSVVLSVLTFVAVSLRCWLRLREKHFGADDAVMLVGTLTFQATCVVTAYGCFIGIGTHDKLLNMVQWSECHKYLLIWSCLYFTSTTIIKCAISTTMLRVSSKQSHKVALWTVITIVTVTGLIGVIGGLTACHPIEKNWDPTATPEDCAFGAVIIIGFLVTASTILMDFACVGLPIMVLWNMQMDRRTKVMTWVMLALGGSASLSTIVRIPYLKYWAVDDDQLYNIANVMIWSLFECGIGIVAGSMSMLRRLVRRWLPPRRPDQEEMVTRLRPTHSLITIGAFASGQKPRTPFCKSKKSVDLDAEVDMDRVDTYEELSGTSTGDPSVSAAQSVRGSVELTDLGHIRRQGSDATDKRPLRETF</sequence>
<accession>A0A2P5HQ70</accession>
<keyword evidence="4 7" id="KW-0472">Membrane</keyword>
<organism evidence="9 10">
    <name type="scientific">Diaporthe helianthi</name>
    <dbReference type="NCBI Taxonomy" id="158607"/>
    <lineage>
        <taxon>Eukaryota</taxon>
        <taxon>Fungi</taxon>
        <taxon>Dikarya</taxon>
        <taxon>Ascomycota</taxon>
        <taxon>Pezizomycotina</taxon>
        <taxon>Sordariomycetes</taxon>
        <taxon>Sordariomycetidae</taxon>
        <taxon>Diaporthales</taxon>
        <taxon>Diaporthaceae</taxon>
        <taxon>Diaporthe</taxon>
    </lineage>
</organism>
<feature type="transmembrane region" description="Helical" evidence="7">
    <location>
        <begin position="170"/>
        <end position="199"/>
    </location>
</feature>
<dbReference type="EMBL" id="MAVT02001007">
    <property type="protein sequence ID" value="POS72399.1"/>
    <property type="molecule type" value="Genomic_DNA"/>
</dbReference>
<dbReference type="InterPro" id="IPR049326">
    <property type="entry name" value="Rhodopsin_dom_fungi"/>
</dbReference>
<feature type="region of interest" description="Disordered" evidence="6">
    <location>
        <begin position="337"/>
        <end position="383"/>
    </location>
</feature>
<protein>
    <recommendedName>
        <fullName evidence="8">Rhodopsin domain-containing protein</fullName>
    </recommendedName>
</protein>
<comment type="caution">
    <text evidence="9">The sequence shown here is derived from an EMBL/GenBank/DDBJ whole genome shotgun (WGS) entry which is preliminary data.</text>
</comment>
<evidence type="ECO:0000259" key="8">
    <source>
        <dbReference type="Pfam" id="PF20684"/>
    </source>
</evidence>
<dbReference type="Pfam" id="PF20684">
    <property type="entry name" value="Fung_rhodopsin"/>
    <property type="match status" value="1"/>
</dbReference>
<evidence type="ECO:0000256" key="2">
    <source>
        <dbReference type="ARBA" id="ARBA00022692"/>
    </source>
</evidence>
<dbReference type="InParanoid" id="A0A2P5HQ70"/>
<dbReference type="Proteomes" id="UP000094444">
    <property type="component" value="Unassembled WGS sequence"/>
</dbReference>
<evidence type="ECO:0000256" key="7">
    <source>
        <dbReference type="SAM" id="Phobius"/>
    </source>
</evidence>
<name>A0A2P5HQ70_DIAHE</name>
<feature type="transmembrane region" description="Helical" evidence="7">
    <location>
        <begin position="251"/>
        <end position="270"/>
    </location>
</feature>
<feature type="compositionally biased region" description="Polar residues" evidence="6">
    <location>
        <begin position="339"/>
        <end position="355"/>
    </location>
</feature>
<evidence type="ECO:0000313" key="10">
    <source>
        <dbReference type="Proteomes" id="UP000094444"/>
    </source>
</evidence>
<evidence type="ECO:0000256" key="3">
    <source>
        <dbReference type="ARBA" id="ARBA00022989"/>
    </source>
</evidence>
<dbReference type="InterPro" id="IPR052337">
    <property type="entry name" value="SAT4-like"/>
</dbReference>
<dbReference type="AlphaFoldDB" id="A0A2P5HQ70"/>
<evidence type="ECO:0000256" key="4">
    <source>
        <dbReference type="ARBA" id="ARBA00023136"/>
    </source>
</evidence>
<evidence type="ECO:0000256" key="6">
    <source>
        <dbReference type="SAM" id="MobiDB-lite"/>
    </source>
</evidence>
<feature type="transmembrane region" description="Helical" evidence="7">
    <location>
        <begin position="53"/>
        <end position="77"/>
    </location>
</feature>
<keyword evidence="2 7" id="KW-0812">Transmembrane</keyword>
<feature type="compositionally biased region" description="Basic and acidic residues" evidence="6">
    <location>
        <begin position="362"/>
        <end position="383"/>
    </location>
</feature>
<evidence type="ECO:0000256" key="1">
    <source>
        <dbReference type="ARBA" id="ARBA00004141"/>
    </source>
</evidence>
<gene>
    <name evidence="9" type="ORF">DHEL01_v209204</name>
</gene>